<sequence length="374" mass="41119">MNSNLRIESVFTPAPPPWRSPALDKSITLDFVDIRITSTSLSAAHSSDFGGRERIDRPPSDVAEENALAAKILTQENRPITYEEIRHTFQIGAGVIHFVEDILAVVKFESGSSRRVCDTVAGDESCIYEYGSERSVSMAVSKRIDASQSEASETREGPLARQIVCNVMKHLRFPLEYVRAVRGRPGPPQCLPEVEGGSDDGRVLATGGDRVISKKRAFEATYTTITVATSAQFVSFRRRRAAHVVRDRRRVFCLAPRTNGLGLGSEAEPGLKSKEETISGSWLTARSVDMNDERIHSMFTRGELRAKAGYLPLKDKYCSGLDGVLTEHLEATCPVIIHHFPTGSTKAAEQGSVARALVRLAVASANELEFIRCR</sequence>
<proteinExistence type="predicted"/>
<dbReference type="AlphaFoldDB" id="A0A4C1VAG6"/>
<name>A0A4C1VAG6_EUMVA</name>
<keyword evidence="2" id="KW-1185">Reference proteome</keyword>
<evidence type="ECO:0000313" key="1">
    <source>
        <dbReference type="EMBL" id="GBP35550.1"/>
    </source>
</evidence>
<dbReference type="EMBL" id="BGZK01000305">
    <property type="protein sequence ID" value="GBP35550.1"/>
    <property type="molecule type" value="Genomic_DNA"/>
</dbReference>
<organism evidence="1 2">
    <name type="scientific">Eumeta variegata</name>
    <name type="common">Bagworm moth</name>
    <name type="synonym">Eumeta japonica</name>
    <dbReference type="NCBI Taxonomy" id="151549"/>
    <lineage>
        <taxon>Eukaryota</taxon>
        <taxon>Metazoa</taxon>
        <taxon>Ecdysozoa</taxon>
        <taxon>Arthropoda</taxon>
        <taxon>Hexapoda</taxon>
        <taxon>Insecta</taxon>
        <taxon>Pterygota</taxon>
        <taxon>Neoptera</taxon>
        <taxon>Endopterygota</taxon>
        <taxon>Lepidoptera</taxon>
        <taxon>Glossata</taxon>
        <taxon>Ditrysia</taxon>
        <taxon>Tineoidea</taxon>
        <taxon>Psychidae</taxon>
        <taxon>Oiketicinae</taxon>
        <taxon>Eumeta</taxon>
    </lineage>
</organism>
<evidence type="ECO:0000313" key="2">
    <source>
        <dbReference type="Proteomes" id="UP000299102"/>
    </source>
</evidence>
<gene>
    <name evidence="1" type="ORF">EVAR_17411_1</name>
</gene>
<comment type="caution">
    <text evidence="1">The sequence shown here is derived from an EMBL/GenBank/DDBJ whole genome shotgun (WGS) entry which is preliminary data.</text>
</comment>
<dbReference type="Proteomes" id="UP000299102">
    <property type="component" value="Unassembled WGS sequence"/>
</dbReference>
<protein>
    <submittedName>
        <fullName evidence="1">Uncharacterized protein</fullName>
    </submittedName>
</protein>
<accession>A0A4C1VAG6</accession>
<reference evidence="1 2" key="1">
    <citation type="journal article" date="2019" name="Commun. Biol.">
        <title>The bagworm genome reveals a unique fibroin gene that provides high tensile strength.</title>
        <authorList>
            <person name="Kono N."/>
            <person name="Nakamura H."/>
            <person name="Ohtoshi R."/>
            <person name="Tomita M."/>
            <person name="Numata K."/>
            <person name="Arakawa K."/>
        </authorList>
    </citation>
    <scope>NUCLEOTIDE SEQUENCE [LARGE SCALE GENOMIC DNA]</scope>
</reference>